<dbReference type="AlphaFoldDB" id="W7HN79"/>
<keyword evidence="2" id="KW-1185">Reference proteome</keyword>
<dbReference type="PANTHER" id="PTHR36839:SF1">
    <property type="entry name" value="METALLO-BETA-LACTAMASE FAMILY PROTEIN (AFU_ORTHOLOGUE AFUA_5G12770)"/>
    <property type="match status" value="1"/>
</dbReference>
<dbReference type="HOGENOM" id="CLU_047034_1_0_1"/>
<gene>
    <name evidence="1" type="ORF">DRE_06665</name>
</gene>
<proteinExistence type="predicted"/>
<organism evidence="1 2">
    <name type="scientific">Drechslerella stenobrocha 248</name>
    <dbReference type="NCBI Taxonomy" id="1043628"/>
    <lineage>
        <taxon>Eukaryota</taxon>
        <taxon>Fungi</taxon>
        <taxon>Dikarya</taxon>
        <taxon>Ascomycota</taxon>
        <taxon>Pezizomycotina</taxon>
        <taxon>Orbiliomycetes</taxon>
        <taxon>Orbiliales</taxon>
        <taxon>Orbiliaceae</taxon>
        <taxon>Drechslerella</taxon>
    </lineage>
</organism>
<dbReference type="Gene3D" id="3.60.15.10">
    <property type="entry name" value="Ribonuclease Z/Hydroxyacylglutathione hydrolase-like"/>
    <property type="match status" value="1"/>
</dbReference>
<dbReference type="InterPro" id="IPR036866">
    <property type="entry name" value="RibonucZ/Hydroxyglut_hydro"/>
</dbReference>
<dbReference type="OrthoDB" id="17458at2759"/>
<reference evidence="1 2" key="1">
    <citation type="submission" date="2013-05" db="EMBL/GenBank/DDBJ databases">
        <title>Drechslerella stenobrocha genome reveals carnivorous origination and mechanical trapping mechanism of predatory fungi.</title>
        <authorList>
            <person name="Liu X."/>
            <person name="Zhang W."/>
            <person name="Liu K."/>
        </authorList>
    </citation>
    <scope>NUCLEOTIDE SEQUENCE [LARGE SCALE GENOMIC DNA]</scope>
    <source>
        <strain evidence="1 2">248</strain>
    </source>
</reference>
<name>W7HN79_9PEZI</name>
<dbReference type="EMBL" id="KI966439">
    <property type="protein sequence ID" value="EWC44584.1"/>
    <property type="molecule type" value="Genomic_DNA"/>
</dbReference>
<protein>
    <recommendedName>
        <fullName evidence="3">Metallo-beta-lactamase domain-containing protein</fullName>
    </recommendedName>
</protein>
<dbReference type="Proteomes" id="UP000024837">
    <property type="component" value="Unassembled WGS sequence"/>
</dbReference>
<evidence type="ECO:0000313" key="2">
    <source>
        <dbReference type="Proteomes" id="UP000024837"/>
    </source>
</evidence>
<dbReference type="PANTHER" id="PTHR36839">
    <property type="entry name" value="METALLO-BETA-LACTAMASE FAMILY PROTEIN (AFU_ORTHOLOGUE AFUA_5G12770)"/>
    <property type="match status" value="1"/>
</dbReference>
<evidence type="ECO:0000313" key="1">
    <source>
        <dbReference type="EMBL" id="EWC44584.1"/>
    </source>
</evidence>
<accession>W7HN79</accession>
<sequence length="334" mass="37543">MITPESGMLATPPKSMDSSHLDKLICLHCGTQYEEVDRALRKNCRICDDPRDSVSPTGPAWVTLRELYSTPSPKNANEPKYRISLWTDPKEPTVTVLSTQPKFAIGQSPFVLKTPHGLVIWETMTYLDKATVDAIKLIGEVKAIAISHPHFYSTHLAWSAAFGDVPIYLPKADDKWRQTVDKNDVIRYFEGEVEIVPGCKIVQVGGHFPGSSVLEFDGKLFIADTLNMTPAALYHFNRPKGISSFSFLFSVVNSIPLPPSEIVRMWSVIKKLDFSTVYGVSQRVPKARHILRDAEMDEGEKKSGRTVKFKVLDSMRIQIRAMGYEITPEMELEL</sequence>
<evidence type="ECO:0008006" key="3">
    <source>
        <dbReference type="Google" id="ProtNLM"/>
    </source>
</evidence>
<dbReference type="SUPFAM" id="SSF56281">
    <property type="entry name" value="Metallo-hydrolase/oxidoreductase"/>
    <property type="match status" value="1"/>
</dbReference>